<name>A0ACC3D0Q6_9PEZI</name>
<protein>
    <submittedName>
        <fullName evidence="1">Uncharacterized protein</fullName>
    </submittedName>
</protein>
<sequence>MPLSLWKIKNFAGIWISGFVMYGGYQTMVYYTTLVAQEVEHLTAGQTALRFLPMGATGFIFSVSMGYLLEWVDTKLLLLVGLALCTIAPISSATISEGNTNFWLHIFPTTLIGVAGVTIVYCTMTVALLASVPVNVKSLCGGMVNTAFQIGSGVGLALASAIVQAVETNKGHSLLRQYSTGLWCCAGLAGLGFLSSLLGVQRVKGPPGGAAMMH</sequence>
<organism evidence="1 2">
    <name type="scientific">Coniosporium uncinatum</name>
    <dbReference type="NCBI Taxonomy" id="93489"/>
    <lineage>
        <taxon>Eukaryota</taxon>
        <taxon>Fungi</taxon>
        <taxon>Dikarya</taxon>
        <taxon>Ascomycota</taxon>
        <taxon>Pezizomycotina</taxon>
        <taxon>Dothideomycetes</taxon>
        <taxon>Dothideomycetes incertae sedis</taxon>
        <taxon>Coniosporium</taxon>
    </lineage>
</organism>
<dbReference type="EMBL" id="JAWDJW010008859">
    <property type="protein sequence ID" value="KAK3060103.1"/>
    <property type="molecule type" value="Genomic_DNA"/>
</dbReference>
<proteinExistence type="predicted"/>
<comment type="caution">
    <text evidence="1">The sequence shown here is derived from an EMBL/GenBank/DDBJ whole genome shotgun (WGS) entry which is preliminary data.</text>
</comment>
<evidence type="ECO:0000313" key="1">
    <source>
        <dbReference type="EMBL" id="KAK3060103.1"/>
    </source>
</evidence>
<evidence type="ECO:0000313" key="2">
    <source>
        <dbReference type="Proteomes" id="UP001186974"/>
    </source>
</evidence>
<dbReference type="Proteomes" id="UP001186974">
    <property type="component" value="Unassembled WGS sequence"/>
</dbReference>
<keyword evidence="2" id="KW-1185">Reference proteome</keyword>
<gene>
    <name evidence="1" type="ORF">LTS18_009363</name>
</gene>
<accession>A0ACC3D0Q6</accession>
<reference evidence="1" key="1">
    <citation type="submission" date="2024-09" db="EMBL/GenBank/DDBJ databases">
        <title>Black Yeasts Isolated from many extreme environments.</title>
        <authorList>
            <person name="Coleine C."/>
            <person name="Stajich J.E."/>
            <person name="Selbmann L."/>
        </authorList>
    </citation>
    <scope>NUCLEOTIDE SEQUENCE</scope>
    <source>
        <strain evidence="1">CCFEE 5737</strain>
    </source>
</reference>